<feature type="chain" id="PRO_5005961246" description="FAD:protein FMN transferase" evidence="12">
    <location>
        <begin position="28"/>
        <end position="362"/>
    </location>
</feature>
<evidence type="ECO:0000256" key="11">
    <source>
        <dbReference type="PIRSR" id="PIRSR006268-2"/>
    </source>
</evidence>
<evidence type="ECO:0000256" key="6">
    <source>
        <dbReference type="ARBA" id="ARBA00022827"/>
    </source>
</evidence>
<dbReference type="PROSITE" id="PS51257">
    <property type="entry name" value="PROKAR_LIPOPROTEIN"/>
    <property type="match status" value="1"/>
</dbReference>
<name>A0A098S3P0_9BACT</name>
<dbReference type="GO" id="GO:0046872">
    <property type="term" value="F:metal ion binding"/>
    <property type="evidence" value="ECO:0007669"/>
    <property type="project" value="UniProtKB-UniRule"/>
</dbReference>
<protein>
    <recommendedName>
        <fullName evidence="2 10">FAD:protein FMN transferase</fullName>
        <ecNumber evidence="1 10">2.7.1.180</ecNumber>
    </recommendedName>
    <alternativeName>
        <fullName evidence="8 10">Flavin transferase</fullName>
    </alternativeName>
</protein>
<gene>
    <name evidence="13" type="ORF">IX84_24435</name>
</gene>
<feature type="binding site" evidence="11">
    <location>
        <position position="312"/>
    </location>
    <ligand>
        <name>Mg(2+)</name>
        <dbReference type="ChEBI" id="CHEBI:18420"/>
    </ligand>
</feature>
<evidence type="ECO:0000256" key="3">
    <source>
        <dbReference type="ARBA" id="ARBA00022630"/>
    </source>
</evidence>
<dbReference type="PANTHER" id="PTHR30040">
    <property type="entry name" value="THIAMINE BIOSYNTHESIS LIPOPROTEIN APBE"/>
    <property type="match status" value="1"/>
</dbReference>
<dbReference type="InterPro" id="IPR024932">
    <property type="entry name" value="ApbE"/>
</dbReference>
<dbReference type="PIRSF" id="PIRSF006268">
    <property type="entry name" value="ApbE"/>
    <property type="match status" value="1"/>
</dbReference>
<comment type="cofactor">
    <cofactor evidence="11">
        <name>Mg(2+)</name>
        <dbReference type="ChEBI" id="CHEBI:18420"/>
    </cofactor>
    <cofactor evidence="11">
        <name>Mn(2+)</name>
        <dbReference type="ChEBI" id="CHEBI:29035"/>
    </cofactor>
    <text evidence="11">Magnesium. Can also use manganese.</text>
</comment>
<keyword evidence="3 10" id="KW-0285">Flavoprotein</keyword>
<dbReference type="RefSeq" id="WP_044226540.1">
    <property type="nucleotide sequence ID" value="NZ_JBKAGJ010000002.1"/>
</dbReference>
<proteinExistence type="inferred from homology"/>
<evidence type="ECO:0000256" key="1">
    <source>
        <dbReference type="ARBA" id="ARBA00011955"/>
    </source>
</evidence>
<sequence>MKTLLHFVTLALLTGLLSGCGSPSGNAISSDYQILEGETMGTYYRVTFDNPGIEEVQPKIDSILRQLNLEVSTYIPQSTISRFNRADSLFNLNTNPVDGAADTYPNDHFIRNFKAALEVYHETEGYFDATVMPLVNYWGFGYTEKRKVARVDSLVIDSLLQYVGMDKVELQRFDDTDLLIKALPGVKLDFSAVAKGYGVDLVGQLLSSLGVQHFLVDIGGEALAKGKSPRGDIWNLGINVPKEGAAVDEIQTTVPLKDRALATSGNYRNYYEVEGQKYSHTINAKTGYPERNTLLSASVFADDCMTADAYATAFMTMGIEKAKPMAESLAGIEAYFIYGLPDGGMAVTYTQGLKELFQSNDE</sequence>
<evidence type="ECO:0000256" key="10">
    <source>
        <dbReference type="PIRNR" id="PIRNR006268"/>
    </source>
</evidence>
<feature type="signal peptide" evidence="12">
    <location>
        <begin position="1"/>
        <end position="27"/>
    </location>
</feature>
<keyword evidence="7 10" id="KW-0460">Magnesium</keyword>
<evidence type="ECO:0000256" key="4">
    <source>
        <dbReference type="ARBA" id="ARBA00022679"/>
    </source>
</evidence>
<dbReference type="AlphaFoldDB" id="A0A098S3P0"/>
<dbReference type="GO" id="GO:0016740">
    <property type="term" value="F:transferase activity"/>
    <property type="evidence" value="ECO:0007669"/>
    <property type="project" value="UniProtKB-UniRule"/>
</dbReference>
<evidence type="ECO:0000313" key="13">
    <source>
        <dbReference type="EMBL" id="KGE85792.1"/>
    </source>
</evidence>
<dbReference type="GO" id="GO:0005886">
    <property type="term" value="C:plasma membrane"/>
    <property type="evidence" value="ECO:0007669"/>
    <property type="project" value="UniProtKB-SubCell"/>
</dbReference>
<dbReference type="STRING" id="1524460.IX84_24435"/>
<keyword evidence="12" id="KW-0997">Cell inner membrane</keyword>
<keyword evidence="12" id="KW-0472">Membrane</keyword>
<comment type="function">
    <text evidence="12">Flavin transferase that catalyzes the transfer of the FMN moiety of FAD and its covalent binding to the hydroxyl group of a threonine residue in a target flavoprotein.</text>
</comment>
<comment type="catalytic activity">
    <reaction evidence="9 10 12">
        <text>L-threonyl-[protein] + FAD = FMN-L-threonyl-[protein] + AMP + H(+)</text>
        <dbReference type="Rhea" id="RHEA:36847"/>
        <dbReference type="Rhea" id="RHEA-COMP:11060"/>
        <dbReference type="Rhea" id="RHEA-COMP:11061"/>
        <dbReference type="ChEBI" id="CHEBI:15378"/>
        <dbReference type="ChEBI" id="CHEBI:30013"/>
        <dbReference type="ChEBI" id="CHEBI:57692"/>
        <dbReference type="ChEBI" id="CHEBI:74257"/>
        <dbReference type="ChEBI" id="CHEBI:456215"/>
        <dbReference type="EC" id="2.7.1.180"/>
    </reaction>
</comment>
<feature type="binding site" evidence="11">
    <location>
        <position position="308"/>
    </location>
    <ligand>
        <name>Mg(2+)</name>
        <dbReference type="ChEBI" id="CHEBI:18420"/>
    </ligand>
</feature>
<evidence type="ECO:0000256" key="9">
    <source>
        <dbReference type="ARBA" id="ARBA00048540"/>
    </source>
</evidence>
<keyword evidence="12" id="KW-1003">Cell membrane</keyword>
<organism evidence="13 14">
    <name type="scientific">Phaeodactylibacter xiamenensis</name>
    <dbReference type="NCBI Taxonomy" id="1524460"/>
    <lineage>
        <taxon>Bacteria</taxon>
        <taxon>Pseudomonadati</taxon>
        <taxon>Bacteroidota</taxon>
        <taxon>Saprospiria</taxon>
        <taxon>Saprospirales</taxon>
        <taxon>Haliscomenobacteraceae</taxon>
        <taxon>Phaeodactylibacter</taxon>
    </lineage>
</organism>
<dbReference type="InterPro" id="IPR003374">
    <property type="entry name" value="ApbE-like_sf"/>
</dbReference>
<dbReference type="Proteomes" id="UP000029736">
    <property type="component" value="Unassembled WGS sequence"/>
</dbReference>
<evidence type="ECO:0000313" key="14">
    <source>
        <dbReference type="Proteomes" id="UP000029736"/>
    </source>
</evidence>
<evidence type="ECO:0000256" key="12">
    <source>
        <dbReference type="RuleBase" id="RU363002"/>
    </source>
</evidence>
<comment type="subcellular location">
    <subcellularLocation>
        <location evidence="12">Cell inner membrane</location>
        <topology evidence="12">Lipid-anchor</topology>
        <orientation evidence="12">Periplasmic side</orientation>
    </subcellularLocation>
</comment>
<dbReference type="Pfam" id="PF02424">
    <property type="entry name" value="ApbE"/>
    <property type="match status" value="1"/>
</dbReference>
<keyword evidence="12" id="KW-0449">Lipoprotein</keyword>
<evidence type="ECO:0000256" key="8">
    <source>
        <dbReference type="ARBA" id="ARBA00031306"/>
    </source>
</evidence>
<keyword evidence="4 10" id="KW-0808">Transferase</keyword>
<keyword evidence="5 10" id="KW-0479">Metal-binding</keyword>
<keyword evidence="6 10" id="KW-0274">FAD</keyword>
<reference evidence="13 14" key="1">
    <citation type="journal article" date="2014" name="Int. J. Syst. Evol. Microbiol.">
        <title>Phaeodactylibacter xiamenensis gen. nov., sp. nov., a member of the family Saprospiraceae isolated from the marine alga Phaeodactylum tricornutum.</title>
        <authorList>
            <person name="Chen Z.Jr."/>
            <person name="Lei X."/>
            <person name="Lai Q."/>
            <person name="Li Y."/>
            <person name="Zhang B."/>
            <person name="Zhang J."/>
            <person name="Zhang H."/>
            <person name="Yang L."/>
            <person name="Zheng W."/>
            <person name="Tian Y."/>
            <person name="Yu Z."/>
            <person name="Xu H.Jr."/>
            <person name="Zheng T."/>
        </authorList>
    </citation>
    <scope>NUCLEOTIDE SEQUENCE [LARGE SCALE GENOMIC DNA]</scope>
    <source>
        <strain evidence="13 14">KD52</strain>
    </source>
</reference>
<comment type="similarity">
    <text evidence="10 12">Belongs to the ApbE family.</text>
</comment>
<keyword evidence="12" id="KW-0732">Signal</keyword>
<dbReference type="OrthoDB" id="9778595at2"/>
<dbReference type="Gene3D" id="3.10.520.10">
    <property type="entry name" value="ApbE-like domains"/>
    <property type="match status" value="1"/>
</dbReference>
<keyword evidence="14" id="KW-1185">Reference proteome</keyword>
<comment type="caution">
    <text evidence="13">The sequence shown here is derived from an EMBL/GenBank/DDBJ whole genome shotgun (WGS) entry which is preliminary data.</text>
</comment>
<dbReference type="EMBL" id="JPOS01000083">
    <property type="protein sequence ID" value="KGE85792.1"/>
    <property type="molecule type" value="Genomic_DNA"/>
</dbReference>
<feature type="binding site" evidence="11">
    <location>
        <position position="192"/>
    </location>
    <ligand>
        <name>Mg(2+)</name>
        <dbReference type="ChEBI" id="CHEBI:18420"/>
    </ligand>
</feature>
<dbReference type="EC" id="2.7.1.180" evidence="1 10"/>
<evidence type="ECO:0000256" key="2">
    <source>
        <dbReference type="ARBA" id="ARBA00016337"/>
    </source>
</evidence>
<evidence type="ECO:0000256" key="5">
    <source>
        <dbReference type="ARBA" id="ARBA00022723"/>
    </source>
</evidence>
<evidence type="ECO:0000256" key="7">
    <source>
        <dbReference type="ARBA" id="ARBA00022842"/>
    </source>
</evidence>
<dbReference type="SUPFAM" id="SSF143631">
    <property type="entry name" value="ApbE-like"/>
    <property type="match status" value="1"/>
</dbReference>
<dbReference type="PANTHER" id="PTHR30040:SF2">
    <property type="entry name" value="FAD:PROTEIN FMN TRANSFERASE"/>
    <property type="match status" value="1"/>
</dbReference>
<accession>A0A098S3P0</accession>